<dbReference type="AlphaFoldDB" id="A0A8J8SAX9"/>
<dbReference type="GO" id="GO:0004252">
    <property type="term" value="F:serine-type endopeptidase activity"/>
    <property type="evidence" value="ECO:0007669"/>
    <property type="project" value="InterPro"/>
</dbReference>
<evidence type="ECO:0000313" key="9">
    <source>
        <dbReference type="EMBL" id="QUH28178.1"/>
    </source>
</evidence>
<dbReference type="CDD" id="cd06530">
    <property type="entry name" value="S26_SPase_I"/>
    <property type="match status" value="1"/>
</dbReference>
<comment type="subcellular location">
    <subcellularLocation>
        <location evidence="2">Cell membrane</location>
        <topology evidence="2">Single-pass type II membrane protein</topology>
    </subcellularLocation>
    <subcellularLocation>
        <location evidence="7">Membrane</location>
        <topology evidence="7">Single-pass type II membrane protein</topology>
    </subcellularLocation>
</comment>
<dbReference type="RefSeq" id="WP_212692439.1">
    <property type="nucleotide sequence ID" value="NZ_CP058561.1"/>
</dbReference>
<dbReference type="GO" id="GO:0006465">
    <property type="term" value="P:signal peptide processing"/>
    <property type="evidence" value="ECO:0007669"/>
    <property type="project" value="InterPro"/>
</dbReference>
<dbReference type="GO" id="GO:0009003">
    <property type="term" value="F:signal peptidase activity"/>
    <property type="evidence" value="ECO:0007669"/>
    <property type="project" value="UniProtKB-EC"/>
</dbReference>
<dbReference type="EMBL" id="CP058561">
    <property type="protein sequence ID" value="QUH28178.1"/>
    <property type="molecule type" value="Genomic_DNA"/>
</dbReference>
<dbReference type="Gene3D" id="2.10.109.10">
    <property type="entry name" value="Umud Fragment, subunit A"/>
    <property type="match status" value="1"/>
</dbReference>
<dbReference type="GO" id="GO:0005886">
    <property type="term" value="C:plasma membrane"/>
    <property type="evidence" value="ECO:0007669"/>
    <property type="project" value="UniProtKB-SubCell"/>
</dbReference>
<feature type="domain" description="Peptidase S26" evidence="8">
    <location>
        <begin position="11"/>
        <end position="188"/>
    </location>
</feature>
<dbReference type="InterPro" id="IPR019533">
    <property type="entry name" value="Peptidase_S26"/>
</dbReference>
<evidence type="ECO:0000256" key="2">
    <source>
        <dbReference type="ARBA" id="ARBA00004401"/>
    </source>
</evidence>
<comment type="catalytic activity">
    <reaction evidence="1 7">
        <text>Cleavage of hydrophobic, N-terminal signal or leader sequences from secreted and periplasmic proteins.</text>
        <dbReference type="EC" id="3.4.21.89"/>
    </reaction>
</comment>
<feature type="active site" evidence="6">
    <location>
        <position position="106"/>
    </location>
</feature>
<dbReference type="PANTHER" id="PTHR43390">
    <property type="entry name" value="SIGNAL PEPTIDASE I"/>
    <property type="match status" value="1"/>
</dbReference>
<proteinExistence type="inferred from homology"/>
<dbReference type="KEGG" id="vgu:HYG85_04320"/>
<dbReference type="InterPro" id="IPR000223">
    <property type="entry name" value="Pept_S26A_signal_pept_1"/>
</dbReference>
<dbReference type="NCBIfam" id="TIGR02227">
    <property type="entry name" value="sigpep_I_bact"/>
    <property type="match status" value="1"/>
</dbReference>
<name>A0A8J8SAX9_9FIRM</name>
<accession>A0A8J8SAX9</accession>
<evidence type="ECO:0000256" key="1">
    <source>
        <dbReference type="ARBA" id="ARBA00000677"/>
    </source>
</evidence>
<feature type="active site" evidence="6">
    <location>
        <position position="40"/>
    </location>
</feature>
<evidence type="ECO:0000256" key="4">
    <source>
        <dbReference type="ARBA" id="ARBA00013208"/>
    </source>
</evidence>
<dbReference type="PROSITE" id="PS00761">
    <property type="entry name" value="SPASE_I_3"/>
    <property type="match status" value="1"/>
</dbReference>
<keyword evidence="10" id="KW-1185">Reference proteome</keyword>
<sequence length="196" mass="22339">MGKKILKEVKDIIIFAVIVVVSVVVIQSYALASTKVQQHSMETTLMENDFLFAEKISYIFTDPEVGDIIVFLQERPDGFWGNPIGICIEDTLGKFKRDDPRMRYVKRVIGLSGDKVDIKDGKVFVNGEQLEESYTKGMTDARNIKFPLVVPEGQLFVLGDNREYSCDSRNFGCIDKDNIEGKVVFRLWPLNKMRAF</sequence>
<gene>
    <name evidence="9" type="primary">lepB</name>
    <name evidence="9" type="ORF">HYG85_04320</name>
</gene>
<dbReference type="EC" id="3.4.21.89" evidence="4 7"/>
<keyword evidence="7" id="KW-0472">Membrane</keyword>
<dbReference type="InterPro" id="IPR019758">
    <property type="entry name" value="Pept_S26A_signal_pept_1_CS"/>
</dbReference>
<dbReference type="PRINTS" id="PR00727">
    <property type="entry name" value="LEADERPTASE"/>
</dbReference>
<evidence type="ECO:0000256" key="6">
    <source>
        <dbReference type="PIRSR" id="PIRSR600223-1"/>
    </source>
</evidence>
<organism evidence="9 10">
    <name type="scientific">Vallitalea guaymasensis</name>
    <dbReference type="NCBI Taxonomy" id="1185412"/>
    <lineage>
        <taxon>Bacteria</taxon>
        <taxon>Bacillati</taxon>
        <taxon>Bacillota</taxon>
        <taxon>Clostridia</taxon>
        <taxon>Lachnospirales</taxon>
        <taxon>Vallitaleaceae</taxon>
        <taxon>Vallitalea</taxon>
    </lineage>
</organism>
<reference evidence="9 10" key="1">
    <citation type="submission" date="2020-07" db="EMBL/GenBank/DDBJ databases">
        <title>Vallitalea guaymasensis genome.</title>
        <authorList>
            <person name="Postec A."/>
        </authorList>
    </citation>
    <scope>NUCLEOTIDE SEQUENCE [LARGE SCALE GENOMIC DNA]</scope>
    <source>
        <strain evidence="9 10">Ra1766G1</strain>
    </source>
</reference>
<evidence type="ECO:0000313" key="10">
    <source>
        <dbReference type="Proteomes" id="UP000677305"/>
    </source>
</evidence>
<evidence type="ECO:0000259" key="8">
    <source>
        <dbReference type="Pfam" id="PF10502"/>
    </source>
</evidence>
<dbReference type="Proteomes" id="UP000677305">
    <property type="component" value="Chromosome"/>
</dbReference>
<keyword evidence="7" id="KW-0812">Transmembrane</keyword>
<dbReference type="SUPFAM" id="SSF51306">
    <property type="entry name" value="LexA/Signal peptidase"/>
    <property type="match status" value="1"/>
</dbReference>
<dbReference type="Pfam" id="PF10502">
    <property type="entry name" value="Peptidase_S26"/>
    <property type="match status" value="1"/>
</dbReference>
<dbReference type="InterPro" id="IPR036286">
    <property type="entry name" value="LexA/Signal_pep-like_sf"/>
</dbReference>
<evidence type="ECO:0000256" key="3">
    <source>
        <dbReference type="ARBA" id="ARBA00009370"/>
    </source>
</evidence>
<keyword evidence="7" id="KW-1133">Transmembrane helix</keyword>
<evidence type="ECO:0000256" key="5">
    <source>
        <dbReference type="ARBA" id="ARBA00022801"/>
    </source>
</evidence>
<dbReference type="PANTHER" id="PTHR43390:SF1">
    <property type="entry name" value="CHLOROPLAST PROCESSING PEPTIDASE"/>
    <property type="match status" value="1"/>
</dbReference>
<keyword evidence="5 7" id="KW-0378">Hydrolase</keyword>
<keyword evidence="7" id="KW-0645">Protease</keyword>
<comment type="similarity">
    <text evidence="3 7">Belongs to the peptidase S26 family.</text>
</comment>
<evidence type="ECO:0000256" key="7">
    <source>
        <dbReference type="RuleBase" id="RU362042"/>
    </source>
</evidence>
<feature type="transmembrane region" description="Helical" evidence="7">
    <location>
        <begin position="12"/>
        <end position="32"/>
    </location>
</feature>
<protein>
    <recommendedName>
        <fullName evidence="4 7">Signal peptidase I</fullName>
        <ecNumber evidence="4 7">3.4.21.89</ecNumber>
    </recommendedName>
</protein>